<keyword evidence="2" id="KW-0805">Transcription regulation</keyword>
<comment type="similarity">
    <text evidence="1">Belongs to the sigma-70 factor family.</text>
</comment>
<evidence type="ECO:0000256" key="4">
    <source>
        <dbReference type="ARBA" id="ARBA00023125"/>
    </source>
</evidence>
<dbReference type="AlphaFoldDB" id="A0A1J5DYF8"/>
<keyword evidence="4" id="KW-0238">DNA-binding</keyword>
<evidence type="ECO:0000256" key="3">
    <source>
        <dbReference type="ARBA" id="ARBA00023082"/>
    </source>
</evidence>
<dbReference type="PRINTS" id="PR00046">
    <property type="entry name" value="SIGMA70FCT"/>
</dbReference>
<dbReference type="Gene3D" id="1.20.120.1810">
    <property type="match status" value="1"/>
</dbReference>
<dbReference type="GO" id="GO:0006352">
    <property type="term" value="P:DNA-templated transcription initiation"/>
    <property type="evidence" value="ECO:0007669"/>
    <property type="project" value="InterPro"/>
</dbReference>
<dbReference type="InterPro" id="IPR007630">
    <property type="entry name" value="RNA_pol_sigma70_r4"/>
</dbReference>
<evidence type="ECO:0000313" key="7">
    <source>
        <dbReference type="EMBL" id="OIP36070.1"/>
    </source>
</evidence>
<dbReference type="Proteomes" id="UP000183085">
    <property type="component" value="Unassembled WGS sequence"/>
</dbReference>
<evidence type="ECO:0000256" key="5">
    <source>
        <dbReference type="ARBA" id="ARBA00023163"/>
    </source>
</evidence>
<keyword evidence="5" id="KW-0804">Transcription</keyword>
<dbReference type="NCBIfam" id="TIGR02937">
    <property type="entry name" value="sigma70-ECF"/>
    <property type="match status" value="1"/>
</dbReference>
<dbReference type="InterPro" id="IPR013324">
    <property type="entry name" value="RNA_pol_sigma_r3/r4-like"/>
</dbReference>
<dbReference type="InterPro" id="IPR036388">
    <property type="entry name" value="WH-like_DNA-bd_sf"/>
</dbReference>
<organism evidence="7 8">
    <name type="scientific">Candidatus Desantisbacteria bacterium CG2_30_40_21</name>
    <dbReference type="NCBI Taxonomy" id="1817895"/>
    <lineage>
        <taxon>Bacteria</taxon>
        <taxon>Candidatus Desantisiibacteriota</taxon>
    </lineage>
</organism>
<accession>A0A1J5DYF8</accession>
<evidence type="ECO:0000256" key="1">
    <source>
        <dbReference type="ARBA" id="ARBA00007788"/>
    </source>
</evidence>
<comment type="caution">
    <text evidence="7">The sequence shown here is derived from an EMBL/GenBank/DDBJ whole genome shotgun (WGS) entry which is preliminary data.</text>
</comment>
<evidence type="ECO:0000259" key="6">
    <source>
        <dbReference type="PROSITE" id="PS00716"/>
    </source>
</evidence>
<dbReference type="InterPro" id="IPR009042">
    <property type="entry name" value="RNA_pol_sigma70_r1_2"/>
</dbReference>
<gene>
    <name evidence="7" type="ORF">AUJ95_09650</name>
</gene>
<sequence>MKNYQDNNIDEILDDNCIDPTQLDDIFSHLGEYYEEILPEEIEPVIKKKKKGKNNISDSPMKAYLKDINQISLLDADEERELAMEMEKKRIKLKEIEIQLGMSAKRFRKWMEQGTETERHQDTGIKEKTQYALPHSLAKFSIEEIKDRFHQVDTIEAEIENIKRRFIEANLRLVVTVAKRYIQGTVMSLLDIINEGNLGLVKAVDRYNYMEGYRFNTYAIWWIKQSILRAISDQSRTIRVPIYMVEIINRCMRTIQLLSQQLGREPELKEIAEKMNLPVQKVIELINVAQEPISLDSPVGIDGESQFGDLIEDKETLSPAKTAFLRMLQEKIDVILNMLPEKGKMTLKLRFGLDGMEPHTLEEVGKILGLTRERIRQIEKNVLEKLRSMKLTQELQDFLIE</sequence>
<dbReference type="STRING" id="1817895.AUJ95_09650"/>
<dbReference type="GO" id="GO:0003677">
    <property type="term" value="F:DNA binding"/>
    <property type="evidence" value="ECO:0007669"/>
    <property type="project" value="UniProtKB-KW"/>
</dbReference>
<dbReference type="InterPro" id="IPR013325">
    <property type="entry name" value="RNA_pol_sigma_r2"/>
</dbReference>
<reference evidence="7 8" key="1">
    <citation type="journal article" date="2016" name="Environ. Microbiol.">
        <title>Genomic resolution of a cold subsurface aquifer community provides metabolic insights for novel microbes adapted to high CO concentrations.</title>
        <authorList>
            <person name="Probst A.J."/>
            <person name="Castelle C.J."/>
            <person name="Singh A."/>
            <person name="Brown C.T."/>
            <person name="Anantharaman K."/>
            <person name="Sharon I."/>
            <person name="Hug L.A."/>
            <person name="Burstein D."/>
            <person name="Emerson J.B."/>
            <person name="Thomas B.C."/>
            <person name="Banfield J.F."/>
        </authorList>
    </citation>
    <scope>NUCLEOTIDE SEQUENCE [LARGE SCALE GENOMIC DNA]</scope>
    <source>
        <strain evidence="7">CG2_30_40_21</strain>
    </source>
</reference>
<dbReference type="EMBL" id="MNYI01000249">
    <property type="protein sequence ID" value="OIP36070.1"/>
    <property type="molecule type" value="Genomic_DNA"/>
</dbReference>
<dbReference type="InterPro" id="IPR007627">
    <property type="entry name" value="RNA_pol_sigma70_r2"/>
</dbReference>
<dbReference type="Pfam" id="PF04542">
    <property type="entry name" value="Sigma70_r2"/>
    <property type="match status" value="1"/>
</dbReference>
<evidence type="ECO:0000313" key="8">
    <source>
        <dbReference type="Proteomes" id="UP000183085"/>
    </source>
</evidence>
<dbReference type="Pfam" id="PF04539">
    <property type="entry name" value="Sigma70_r3"/>
    <property type="match status" value="1"/>
</dbReference>
<feature type="domain" description="RNA polymerase sigma-70" evidence="6">
    <location>
        <begin position="360"/>
        <end position="386"/>
    </location>
</feature>
<dbReference type="PROSITE" id="PS00716">
    <property type="entry name" value="SIGMA70_2"/>
    <property type="match status" value="1"/>
</dbReference>
<keyword evidence="3" id="KW-0731">Sigma factor</keyword>
<dbReference type="Pfam" id="PF00140">
    <property type="entry name" value="Sigma70_r1_2"/>
    <property type="match status" value="1"/>
</dbReference>
<dbReference type="SUPFAM" id="SSF88946">
    <property type="entry name" value="Sigma2 domain of RNA polymerase sigma factors"/>
    <property type="match status" value="1"/>
</dbReference>
<dbReference type="Gene3D" id="1.10.10.10">
    <property type="entry name" value="Winged helix-like DNA-binding domain superfamily/Winged helix DNA-binding domain"/>
    <property type="match status" value="2"/>
</dbReference>
<proteinExistence type="inferred from homology"/>
<dbReference type="InterPro" id="IPR014284">
    <property type="entry name" value="RNA_pol_sigma-70_dom"/>
</dbReference>
<protein>
    <recommendedName>
        <fullName evidence="6">RNA polymerase sigma-70 domain-containing protein</fullName>
    </recommendedName>
</protein>
<dbReference type="PANTHER" id="PTHR30603:SF60">
    <property type="entry name" value="RNA POLYMERASE SIGMA FACTOR RPOD"/>
    <property type="match status" value="1"/>
</dbReference>
<dbReference type="Pfam" id="PF04545">
    <property type="entry name" value="Sigma70_r4"/>
    <property type="match status" value="1"/>
</dbReference>
<dbReference type="PANTHER" id="PTHR30603">
    <property type="entry name" value="RNA POLYMERASE SIGMA FACTOR RPO"/>
    <property type="match status" value="1"/>
</dbReference>
<dbReference type="CDD" id="cd06171">
    <property type="entry name" value="Sigma70_r4"/>
    <property type="match status" value="1"/>
</dbReference>
<dbReference type="InterPro" id="IPR007624">
    <property type="entry name" value="RNA_pol_sigma70_r3"/>
</dbReference>
<dbReference type="InterPro" id="IPR000943">
    <property type="entry name" value="RNA_pol_sigma70"/>
</dbReference>
<name>A0A1J5DYF8_9BACT</name>
<dbReference type="InterPro" id="IPR050239">
    <property type="entry name" value="Sigma-70_RNA_pol_init_factors"/>
</dbReference>
<dbReference type="SUPFAM" id="SSF88659">
    <property type="entry name" value="Sigma3 and sigma4 domains of RNA polymerase sigma factors"/>
    <property type="match status" value="2"/>
</dbReference>
<evidence type="ECO:0000256" key="2">
    <source>
        <dbReference type="ARBA" id="ARBA00023015"/>
    </source>
</evidence>
<dbReference type="GO" id="GO:0016987">
    <property type="term" value="F:sigma factor activity"/>
    <property type="evidence" value="ECO:0007669"/>
    <property type="project" value="UniProtKB-KW"/>
</dbReference>